<name>A0A0M0F4U2_CELCE</name>
<evidence type="ECO:0000256" key="1">
    <source>
        <dbReference type="SAM" id="MobiDB-lite"/>
    </source>
</evidence>
<sequence>MDAVPILPLAQITAKLRTGETRGAVLAAEQVLTTARQRVPHEEGTLERSGAVSAPHETGDGVVVGISFNTPYAVRQHEELDWRHDDGRQAKYLETAKADDADTAKALIAQAIRAALG</sequence>
<feature type="region of interest" description="Disordered" evidence="1">
    <location>
        <begin position="39"/>
        <end position="58"/>
    </location>
</feature>
<reference evidence="2 3" key="1">
    <citation type="journal article" date="2015" name="Sci. Rep.">
        <title>Functional and structural properties of a novel cellulosome-like multienzyme complex: efficient glycoside hydrolysis of water-insoluble 7-xylosyl-10-deacetylpaclitaxel.</title>
        <authorList>
            <person name="Dou T.Y."/>
            <person name="Luan H.W."/>
            <person name="Ge G.B."/>
            <person name="Dong M.M."/>
            <person name="Zou H.F."/>
            <person name="He Y.Q."/>
            <person name="Cui P."/>
            <person name="Wang J.Y."/>
            <person name="Hao D.C."/>
            <person name="Yang S.L."/>
            <person name="Yang L."/>
        </authorList>
    </citation>
    <scope>NUCLEOTIDE SEQUENCE [LARGE SCALE GENOMIC DNA]</scope>
    <source>
        <strain evidence="2 3">F16</strain>
    </source>
</reference>
<dbReference type="Proteomes" id="UP000037387">
    <property type="component" value="Unassembled WGS sequence"/>
</dbReference>
<proteinExistence type="predicted"/>
<protein>
    <recommendedName>
        <fullName evidence="4">HK97 gp10 family phage protein</fullName>
    </recommendedName>
</protein>
<evidence type="ECO:0000313" key="2">
    <source>
        <dbReference type="EMBL" id="KON72599.1"/>
    </source>
</evidence>
<organism evidence="2 3">
    <name type="scientific">Cellulosimicrobium cellulans F16</name>
    <dbReference type="NCBI Taxonomy" id="1350482"/>
    <lineage>
        <taxon>Bacteria</taxon>
        <taxon>Bacillati</taxon>
        <taxon>Actinomycetota</taxon>
        <taxon>Actinomycetes</taxon>
        <taxon>Micrococcales</taxon>
        <taxon>Promicromonosporaceae</taxon>
        <taxon>Cellulosimicrobium</taxon>
    </lineage>
</organism>
<accession>A0A0M0F4U2</accession>
<dbReference type="AlphaFoldDB" id="A0A0M0F4U2"/>
<dbReference type="PATRIC" id="fig|1350482.3.peg.3119"/>
<keyword evidence="3" id="KW-1185">Reference proteome</keyword>
<dbReference type="EMBL" id="ATNL01000011">
    <property type="protein sequence ID" value="KON72599.1"/>
    <property type="molecule type" value="Genomic_DNA"/>
</dbReference>
<gene>
    <name evidence="2" type="ORF">M768_13915</name>
</gene>
<evidence type="ECO:0008006" key="4">
    <source>
        <dbReference type="Google" id="ProtNLM"/>
    </source>
</evidence>
<evidence type="ECO:0000313" key="3">
    <source>
        <dbReference type="Proteomes" id="UP000037387"/>
    </source>
</evidence>
<comment type="caution">
    <text evidence="2">The sequence shown here is derived from an EMBL/GenBank/DDBJ whole genome shotgun (WGS) entry which is preliminary data.</text>
</comment>